<feature type="domain" description="Rhodanese" evidence="1">
    <location>
        <begin position="138"/>
        <end position="286"/>
    </location>
</feature>
<dbReference type="Pfam" id="PF00581">
    <property type="entry name" value="Rhodanese"/>
    <property type="match status" value="1"/>
</dbReference>
<dbReference type="InterPro" id="IPR043186">
    <property type="entry name" value="Str14"/>
</dbReference>
<dbReference type="PANTHER" id="PTHR44920">
    <property type="entry name" value="RHODANESE-LIKE DOMAIN-CONTAINING PROTEIN 14, CHLOROPLASTIC-RELATED"/>
    <property type="match status" value="1"/>
</dbReference>
<evidence type="ECO:0000313" key="2">
    <source>
        <dbReference type="EMBL" id="JAT77897.1"/>
    </source>
</evidence>
<dbReference type="EMBL" id="GDKF01000725">
    <property type="protein sequence ID" value="JAT77897.1"/>
    <property type="molecule type" value="Transcribed_RNA"/>
</dbReference>
<dbReference type="SMART" id="SM00450">
    <property type="entry name" value="RHOD"/>
    <property type="match status" value="1"/>
</dbReference>
<reference evidence="2" key="1">
    <citation type="submission" date="2015-08" db="EMBL/GenBank/DDBJ databases">
        <authorList>
            <person name="Babu N.S."/>
            <person name="Beckwith C.J."/>
            <person name="Beseler K.G."/>
            <person name="Brison A."/>
            <person name="Carone J.V."/>
            <person name="Caskin T.P."/>
            <person name="Diamond M."/>
            <person name="Durham M.E."/>
            <person name="Foxe J.M."/>
            <person name="Go M."/>
            <person name="Henderson B.A."/>
            <person name="Jones I.B."/>
            <person name="McGettigan J.A."/>
            <person name="Micheletti S.J."/>
            <person name="Nasrallah M.E."/>
            <person name="Ortiz D."/>
            <person name="Piller C.R."/>
            <person name="Privatt S.R."/>
            <person name="Schneider S.L."/>
            <person name="Sharp S."/>
            <person name="Smith T.C."/>
            <person name="Stanton J.D."/>
            <person name="Ullery H.E."/>
            <person name="Wilson R.J."/>
            <person name="Serrano M.G."/>
            <person name="Buck G."/>
            <person name="Lee V."/>
            <person name="Wang Y."/>
            <person name="Carvalho R."/>
            <person name="Voegtly L."/>
            <person name="Shi R."/>
            <person name="Duckworth R."/>
            <person name="Johnson A."/>
            <person name="Loviza R."/>
            <person name="Walstead R."/>
            <person name="Shah Z."/>
            <person name="Kiflezghi M."/>
            <person name="Wade K."/>
            <person name="Ball S.L."/>
            <person name="Bradley K.W."/>
            <person name="Asai D.J."/>
            <person name="Bowman C.A."/>
            <person name="Russell D.A."/>
            <person name="Pope W.H."/>
            <person name="Jacobs-Sera D."/>
            <person name="Hendrix R.W."/>
            <person name="Hatfull G.F."/>
        </authorList>
    </citation>
    <scope>NUCLEOTIDE SEQUENCE</scope>
</reference>
<proteinExistence type="predicted"/>
<accession>A0A1D2AFC9</accession>
<dbReference type="GO" id="GO:0009507">
    <property type="term" value="C:chloroplast"/>
    <property type="evidence" value="ECO:0007669"/>
    <property type="project" value="TreeGrafter"/>
</dbReference>
<dbReference type="CDD" id="cd00158">
    <property type="entry name" value="RHOD"/>
    <property type="match status" value="1"/>
</dbReference>
<dbReference type="InterPro" id="IPR001763">
    <property type="entry name" value="Rhodanese-like_dom"/>
</dbReference>
<dbReference type="Gene3D" id="3.40.250.10">
    <property type="entry name" value="Rhodanese-like domain"/>
    <property type="match status" value="1"/>
</dbReference>
<organism evidence="2">
    <name type="scientific">Auxenochlorella protothecoides</name>
    <name type="common">Green microalga</name>
    <name type="synonym">Chlorella protothecoides</name>
    <dbReference type="NCBI Taxonomy" id="3075"/>
    <lineage>
        <taxon>Eukaryota</taxon>
        <taxon>Viridiplantae</taxon>
        <taxon>Chlorophyta</taxon>
        <taxon>core chlorophytes</taxon>
        <taxon>Trebouxiophyceae</taxon>
        <taxon>Chlorellales</taxon>
        <taxon>Chlorellaceae</taxon>
        <taxon>Auxenochlorella</taxon>
    </lineage>
</organism>
<sequence>WHTNLVLRTAIAYSSNTQSKQTSLIMSFTSLQSVGNIGGAQGTLLPRSFSRALPSPRRTSRVEAASASQASTDEAMGFRYDASMQRWVKDARYTGAKYNTLITPKSGTPYTIWPVMHTELVRRKVRCVEPEEAHNAVSSGKAVLLDVRLPKQFEKGHADGAVNIPLYRITAGNKLWDKIKRIVMGGMVMDATERDPDFSDKVVAALGRNAHRTRVIVVCGVGGTLETAVTVASTGKVAHNDPDRAFGRESRALKACYELLKAKFSKVEFLKGGHGSWRHGGFPMDYGHADEE</sequence>
<dbReference type="InterPro" id="IPR036873">
    <property type="entry name" value="Rhodanese-like_dom_sf"/>
</dbReference>
<dbReference type="SUPFAM" id="SSF52821">
    <property type="entry name" value="Rhodanese/Cell cycle control phosphatase"/>
    <property type="match status" value="1"/>
</dbReference>
<dbReference type="AlphaFoldDB" id="A0A1D2AFC9"/>
<dbReference type="PANTHER" id="PTHR44920:SF2">
    <property type="entry name" value="RHODANESE DOMAIN-CONTAINING PROTEIN"/>
    <property type="match status" value="1"/>
</dbReference>
<feature type="non-terminal residue" evidence="2">
    <location>
        <position position="1"/>
    </location>
</feature>
<dbReference type="PROSITE" id="PS50206">
    <property type="entry name" value="RHODANESE_3"/>
    <property type="match status" value="1"/>
</dbReference>
<name>A0A1D2AFC9_AUXPR</name>
<evidence type="ECO:0000259" key="1">
    <source>
        <dbReference type="PROSITE" id="PS50206"/>
    </source>
</evidence>
<gene>
    <name evidence="2" type="ORF">g.23537</name>
</gene>
<protein>
    <recommendedName>
        <fullName evidence="1">Rhodanese domain-containing protein</fullName>
    </recommendedName>
</protein>